<dbReference type="Gene3D" id="3.30.70.920">
    <property type="match status" value="1"/>
</dbReference>
<dbReference type="PROSITE" id="PS50956">
    <property type="entry name" value="HTH_ASNC_2"/>
    <property type="match status" value="1"/>
</dbReference>
<gene>
    <name evidence="5" type="ORF">QC825_11800</name>
</gene>
<dbReference type="EMBL" id="JARWAO010000006">
    <property type="protein sequence ID" value="MDR5896759.1"/>
    <property type="molecule type" value="Genomic_DNA"/>
</dbReference>
<dbReference type="InterPro" id="IPR000485">
    <property type="entry name" value="AsnC-type_HTH_dom"/>
</dbReference>
<evidence type="ECO:0000256" key="3">
    <source>
        <dbReference type="ARBA" id="ARBA00023163"/>
    </source>
</evidence>
<dbReference type="InterPro" id="IPR019888">
    <property type="entry name" value="Tscrpt_reg_AsnC-like"/>
</dbReference>
<evidence type="ECO:0000313" key="5">
    <source>
        <dbReference type="EMBL" id="MDR5896759.1"/>
    </source>
</evidence>
<dbReference type="SMART" id="SM00344">
    <property type="entry name" value="HTH_ASNC"/>
    <property type="match status" value="1"/>
</dbReference>
<dbReference type="SUPFAM" id="SSF54909">
    <property type="entry name" value="Dimeric alpha+beta barrel"/>
    <property type="match status" value="1"/>
</dbReference>
<accession>A0ABU1GXJ6</accession>
<keyword evidence="6" id="KW-1185">Reference proteome</keyword>
<name>A0ABU1GXJ6_9GAMM</name>
<dbReference type="PANTHER" id="PTHR30154:SF34">
    <property type="entry name" value="TRANSCRIPTIONAL REGULATOR AZLB"/>
    <property type="match status" value="1"/>
</dbReference>
<dbReference type="SUPFAM" id="SSF46785">
    <property type="entry name" value="Winged helix' DNA-binding domain"/>
    <property type="match status" value="1"/>
</dbReference>
<dbReference type="InterPro" id="IPR019887">
    <property type="entry name" value="Tscrpt_reg_AsnC/Lrp_C"/>
</dbReference>
<proteinExistence type="predicted"/>
<evidence type="ECO:0000313" key="6">
    <source>
        <dbReference type="Proteomes" id="UP001269375"/>
    </source>
</evidence>
<dbReference type="InterPro" id="IPR011008">
    <property type="entry name" value="Dimeric_a/b-barrel"/>
</dbReference>
<keyword evidence="3" id="KW-0804">Transcription</keyword>
<reference evidence="5 6" key="1">
    <citation type="submission" date="2023-04" db="EMBL/GenBank/DDBJ databases">
        <title>A long-awaited taxogenomic arrangement of the family Halomonadaceae.</title>
        <authorList>
            <person name="De La Haba R."/>
            <person name="Chuvochina M."/>
            <person name="Wittouck S."/>
            <person name="Arahal D.R."/>
            <person name="Sanchez-Porro C."/>
            <person name="Hugenholtz P."/>
            <person name="Ventosa A."/>
        </authorList>
    </citation>
    <scope>NUCLEOTIDE SEQUENCE [LARGE SCALE GENOMIC DNA]</scope>
    <source>
        <strain evidence="5 6">DSM 22428</strain>
    </source>
</reference>
<dbReference type="PRINTS" id="PR00033">
    <property type="entry name" value="HTHASNC"/>
</dbReference>
<dbReference type="InterPro" id="IPR036390">
    <property type="entry name" value="WH_DNA-bd_sf"/>
</dbReference>
<sequence>MAPELPVALDRFDRQILSELQTNGRISNQELADRIGLSPSPCLRRVRALEAAGFIEGYRAMVDAKRLGYGMTVILHIAMDKHTDERFANFERAIRAIPNVQECLIITGQSADFQLKLLVQDMEEYEALLLKTINRIEGVTASHTSFVLRKVFDRNIVPTASG</sequence>
<dbReference type="RefSeq" id="WP_251590239.1">
    <property type="nucleotide sequence ID" value="NZ_JAMLJI010000001.1"/>
</dbReference>
<dbReference type="Gene3D" id="1.10.10.10">
    <property type="entry name" value="Winged helix-like DNA-binding domain superfamily/Winged helix DNA-binding domain"/>
    <property type="match status" value="1"/>
</dbReference>
<dbReference type="InterPro" id="IPR011991">
    <property type="entry name" value="ArsR-like_HTH"/>
</dbReference>
<keyword evidence="2" id="KW-0238">DNA-binding</keyword>
<dbReference type="PROSITE" id="PS00519">
    <property type="entry name" value="HTH_ASNC_1"/>
    <property type="match status" value="1"/>
</dbReference>
<evidence type="ECO:0000256" key="2">
    <source>
        <dbReference type="ARBA" id="ARBA00023125"/>
    </source>
</evidence>
<dbReference type="CDD" id="cd00090">
    <property type="entry name" value="HTH_ARSR"/>
    <property type="match status" value="1"/>
</dbReference>
<dbReference type="Pfam" id="PF01037">
    <property type="entry name" value="AsnC_trans_reg"/>
    <property type="match status" value="1"/>
</dbReference>
<dbReference type="InterPro" id="IPR036388">
    <property type="entry name" value="WH-like_DNA-bd_sf"/>
</dbReference>
<evidence type="ECO:0000259" key="4">
    <source>
        <dbReference type="PROSITE" id="PS50956"/>
    </source>
</evidence>
<dbReference type="InterPro" id="IPR019885">
    <property type="entry name" value="Tscrpt_reg_HTH_AsnC-type_CS"/>
</dbReference>
<keyword evidence="1" id="KW-0805">Transcription regulation</keyword>
<comment type="caution">
    <text evidence="5">The sequence shown here is derived from an EMBL/GenBank/DDBJ whole genome shotgun (WGS) entry which is preliminary data.</text>
</comment>
<dbReference type="Proteomes" id="UP001269375">
    <property type="component" value="Unassembled WGS sequence"/>
</dbReference>
<feature type="domain" description="HTH asnC-type" evidence="4">
    <location>
        <begin position="9"/>
        <end position="70"/>
    </location>
</feature>
<dbReference type="PANTHER" id="PTHR30154">
    <property type="entry name" value="LEUCINE-RESPONSIVE REGULATORY PROTEIN"/>
    <property type="match status" value="1"/>
</dbReference>
<dbReference type="Pfam" id="PF13412">
    <property type="entry name" value="HTH_24"/>
    <property type="match status" value="1"/>
</dbReference>
<organism evidence="5 6">
    <name type="scientific">Larsenimonas suaedae</name>
    <dbReference type="NCBI Taxonomy" id="1851019"/>
    <lineage>
        <taxon>Bacteria</taxon>
        <taxon>Pseudomonadati</taxon>
        <taxon>Pseudomonadota</taxon>
        <taxon>Gammaproteobacteria</taxon>
        <taxon>Oceanospirillales</taxon>
        <taxon>Halomonadaceae</taxon>
        <taxon>Larsenimonas</taxon>
    </lineage>
</organism>
<evidence type="ECO:0000256" key="1">
    <source>
        <dbReference type="ARBA" id="ARBA00023015"/>
    </source>
</evidence>
<protein>
    <submittedName>
        <fullName evidence="5">Lrp/AsnC family transcriptional regulator</fullName>
    </submittedName>
</protein>